<organism evidence="5">
    <name type="scientific">Cyprinus carpio</name>
    <name type="common">Common carp</name>
    <dbReference type="NCBI Taxonomy" id="7962"/>
    <lineage>
        <taxon>Eukaryota</taxon>
        <taxon>Metazoa</taxon>
        <taxon>Chordata</taxon>
        <taxon>Craniata</taxon>
        <taxon>Vertebrata</taxon>
        <taxon>Euteleostomi</taxon>
        <taxon>Actinopterygii</taxon>
        <taxon>Neopterygii</taxon>
        <taxon>Teleostei</taxon>
        <taxon>Ostariophysi</taxon>
        <taxon>Cypriniformes</taxon>
        <taxon>Cyprinidae</taxon>
        <taxon>Cyprininae</taxon>
        <taxon>Cyprinus</taxon>
    </lineage>
</organism>
<dbReference type="CTD" id="55285"/>
<dbReference type="InterPro" id="IPR000504">
    <property type="entry name" value="RRM_dom"/>
</dbReference>
<keyword evidence="1 2" id="KW-0694">RNA-binding</keyword>
<feature type="compositionally biased region" description="Polar residues" evidence="3">
    <location>
        <begin position="257"/>
        <end position="281"/>
    </location>
</feature>
<dbReference type="KEGG" id="ccar:109086742"/>
<evidence type="ECO:0000256" key="1">
    <source>
        <dbReference type="ARBA" id="ARBA00022884"/>
    </source>
</evidence>
<dbReference type="Proteomes" id="UP001155660">
    <property type="component" value="Chromosome A21"/>
</dbReference>
<reference evidence="5" key="1">
    <citation type="submission" date="2025-08" db="UniProtKB">
        <authorList>
            <consortium name="RefSeq"/>
        </authorList>
    </citation>
    <scope>IDENTIFICATION</scope>
    <source>
        <tissue evidence="5">Muscle</tissue>
    </source>
</reference>
<dbReference type="RefSeq" id="XP_042567032.1">
    <property type="nucleotide sequence ID" value="XM_042711098.1"/>
</dbReference>
<feature type="region of interest" description="Disordered" evidence="3">
    <location>
        <begin position="451"/>
        <end position="480"/>
    </location>
</feature>
<protein>
    <submittedName>
        <fullName evidence="5">RNA-binding protein 41 isoform X1</fullName>
    </submittedName>
</protein>
<evidence type="ECO:0000256" key="3">
    <source>
        <dbReference type="SAM" id="MobiDB-lite"/>
    </source>
</evidence>
<dbReference type="SMART" id="SM00360">
    <property type="entry name" value="RRM"/>
    <property type="match status" value="1"/>
</dbReference>
<sequence length="480" mass="53725">MALVSIKLVASQADCDTNAHIYCMVLKRACRFLLSTRTITRHACDDVPIPEEQETEGQRQLHNLLLQQLDTDVNIDRCIAKKKCFAPAAVYKPFGEQAAGVRSLSQFQALQDGDQELATLRELGLTDAEIELWRCRDQPESSWKDRGVCIAPEVRNERLQVIRDKMAAHAELLSRPQRFSSSRPLSRREMEIEKALFQGSDRSSFLTALYHRESPVSQQGATSAKAMDHFYKDFLEDQNKNIFDISECLPQPKIATNIHSESPSSKTDQSQTPTVHDSSPTKNKHICSEPSSVSDTVNQPQPQEKRAIPTKVTLSQSIGTLSAASVRGHDGPVTVSGRIEDVSDEEIKNNRETEEGIRNIPRFKNYQRGTPSNVLCVKNMSPRASLAQLVSLFSRFQKDDTQPILYRLLTGRLKGQAFITFSDVKSAQAALDLLNGYKLLEKPLIIEFGRERSKETDAPSADPKTTSVQQDKPSCNEKPV</sequence>
<dbReference type="AlphaFoldDB" id="A0A9Q9VL46"/>
<evidence type="ECO:0000259" key="4">
    <source>
        <dbReference type="PROSITE" id="PS50102"/>
    </source>
</evidence>
<dbReference type="GeneID" id="109086742"/>
<feature type="compositionally biased region" description="Polar residues" evidence="3">
    <location>
        <begin position="289"/>
        <end position="302"/>
    </location>
</feature>
<feature type="region of interest" description="Disordered" evidence="3">
    <location>
        <begin position="256"/>
        <end position="309"/>
    </location>
</feature>
<dbReference type="Pfam" id="PF00076">
    <property type="entry name" value="RRM_1"/>
    <property type="match status" value="1"/>
</dbReference>
<dbReference type="GO" id="GO:0000398">
    <property type="term" value="P:mRNA splicing, via spliceosome"/>
    <property type="evidence" value="ECO:0007669"/>
    <property type="project" value="TreeGrafter"/>
</dbReference>
<name>A0A9Q9VL46_CYPCA</name>
<dbReference type="PANTHER" id="PTHR16105">
    <property type="entry name" value="RNA-BINDING REGION-CONTAINING PROTEIN 3"/>
    <property type="match status" value="1"/>
</dbReference>
<evidence type="ECO:0000313" key="5">
    <source>
        <dbReference type="RefSeq" id="XP_042567032.1"/>
    </source>
</evidence>
<accession>A0A9Q9VL46</accession>
<dbReference type="OrthoDB" id="277802at2759"/>
<gene>
    <name evidence="5" type="primary">rbm41</name>
</gene>
<proteinExistence type="predicted"/>
<dbReference type="PANTHER" id="PTHR16105:SF2">
    <property type="entry name" value="RNA-BINDING PROTEIN 41"/>
    <property type="match status" value="1"/>
</dbReference>
<dbReference type="GO" id="GO:0005689">
    <property type="term" value="C:U12-type spliceosomal complex"/>
    <property type="evidence" value="ECO:0007669"/>
    <property type="project" value="TreeGrafter"/>
</dbReference>
<dbReference type="InterPro" id="IPR045164">
    <property type="entry name" value="RBM41/RNPC3"/>
</dbReference>
<dbReference type="PROSITE" id="PS50102">
    <property type="entry name" value="RRM"/>
    <property type="match status" value="1"/>
</dbReference>
<dbReference type="GO" id="GO:0030626">
    <property type="term" value="F:U12 snRNA binding"/>
    <property type="evidence" value="ECO:0007669"/>
    <property type="project" value="TreeGrafter"/>
</dbReference>
<dbReference type="GO" id="GO:0097157">
    <property type="term" value="F:pre-mRNA intronic binding"/>
    <property type="evidence" value="ECO:0007669"/>
    <property type="project" value="TreeGrafter"/>
</dbReference>
<feature type="compositionally biased region" description="Polar residues" evidence="3">
    <location>
        <begin position="463"/>
        <end position="473"/>
    </location>
</feature>
<evidence type="ECO:0000256" key="2">
    <source>
        <dbReference type="PROSITE-ProRule" id="PRU00176"/>
    </source>
</evidence>
<feature type="domain" description="RRM" evidence="4">
    <location>
        <begin position="373"/>
        <end position="451"/>
    </location>
</feature>